<evidence type="ECO:0000256" key="6">
    <source>
        <dbReference type="PIRSR" id="PIRSR614732-1"/>
    </source>
</evidence>
<dbReference type="EMBL" id="AMPO01000013">
    <property type="protein sequence ID" value="EKF84791.1"/>
    <property type="molecule type" value="Genomic_DNA"/>
</dbReference>
<comment type="similarity">
    <text evidence="5">Belongs to the OMP decarboxylase family. Type 1 subfamily.</text>
</comment>
<dbReference type="NCBIfam" id="NF010386">
    <property type="entry name" value="PRK13813.1"/>
    <property type="match status" value="1"/>
</dbReference>
<dbReference type="SMART" id="SM00934">
    <property type="entry name" value="OMPdecase"/>
    <property type="match status" value="1"/>
</dbReference>
<evidence type="ECO:0000256" key="3">
    <source>
        <dbReference type="ARBA" id="ARBA00022975"/>
    </source>
</evidence>
<proteinExistence type="inferred from homology"/>
<dbReference type="GO" id="GO:0044205">
    <property type="term" value="P:'de novo' UMP biosynthetic process"/>
    <property type="evidence" value="ECO:0007669"/>
    <property type="project" value="UniProtKB-UniRule"/>
</dbReference>
<dbReference type="GO" id="GO:0006207">
    <property type="term" value="P:'de novo' pyrimidine nucleobase biosynthetic process"/>
    <property type="evidence" value="ECO:0007669"/>
    <property type="project" value="InterPro"/>
</dbReference>
<dbReference type="InterPro" id="IPR014732">
    <property type="entry name" value="OMPdecase"/>
</dbReference>
<evidence type="ECO:0000256" key="8">
    <source>
        <dbReference type="RuleBase" id="RU000512"/>
    </source>
</evidence>
<sequence>MEVKNKIILALDVPSMEKAVELMDKVSPYLDTVKIGYPLVLAEGLESVSRVKEEYDCKVICDFKVADIPATNQKIADVTFQAGADAIIVHGFVGADSATSCLESANQHGKEIFLLTEMSHPGASRFLQPVSMDIASMGVEMGITNYVGPSTRLDRLGKIRQIIGKDSFLISPGVGVQGGNPKDTLEFADALIIGRSIYLAPDPVEILESIIDSIEL</sequence>
<comment type="subunit">
    <text evidence="5">Homodimer.</text>
</comment>
<keyword evidence="4 5" id="KW-0456">Lyase</keyword>
<name>K2QA19_METFP</name>
<dbReference type="PATRIC" id="fig|1204725.3.peg.2468"/>
<feature type="active site" description="For OMPdecase activity" evidence="6">
    <location>
        <position position="64"/>
    </location>
</feature>
<feature type="binding site" evidence="5 7">
    <location>
        <position position="194"/>
    </location>
    <ligand>
        <name>substrate</name>
    </ligand>
</feature>
<dbReference type="EC" id="4.1.1.23" evidence="5"/>
<evidence type="ECO:0000256" key="4">
    <source>
        <dbReference type="ARBA" id="ARBA00023239"/>
    </source>
</evidence>
<comment type="function">
    <text evidence="5">Catalyzes the decarboxylation of orotidine 5'-monophosphate (OMP) to uridine 5'-monophosphate (UMP).</text>
</comment>
<feature type="active site" description="For OMPdecase activity" evidence="6">
    <location>
        <position position="62"/>
    </location>
</feature>
<dbReference type="NCBIfam" id="TIGR01740">
    <property type="entry name" value="pyrF"/>
    <property type="match status" value="1"/>
</dbReference>
<dbReference type="CDD" id="cd04725">
    <property type="entry name" value="OMP_decarboxylase_like"/>
    <property type="match status" value="1"/>
</dbReference>
<dbReference type="RefSeq" id="WP_004031991.1">
    <property type="nucleotide sequence ID" value="NZ_AMPO01000013.1"/>
</dbReference>
<dbReference type="PANTHER" id="PTHR32119">
    <property type="entry name" value="OROTIDINE 5'-PHOSPHATE DECARBOXYLASE"/>
    <property type="match status" value="1"/>
</dbReference>
<feature type="active site" description="Proton donor" evidence="5">
    <location>
        <position position="64"/>
    </location>
</feature>
<dbReference type="InterPro" id="IPR001754">
    <property type="entry name" value="OMPdeCOase_dom"/>
</dbReference>
<dbReference type="InterPro" id="IPR047595">
    <property type="entry name" value="OMPdecase_arc"/>
</dbReference>
<evidence type="ECO:0000256" key="2">
    <source>
        <dbReference type="ARBA" id="ARBA00022793"/>
    </source>
</evidence>
<dbReference type="Pfam" id="PF00215">
    <property type="entry name" value="OMPdecase"/>
    <property type="match status" value="1"/>
</dbReference>
<comment type="pathway">
    <text evidence="1 5 8">Pyrimidine metabolism; UMP biosynthesis via de novo pathway; UMP from orotate: step 2/2.</text>
</comment>
<reference evidence="10 11" key="1">
    <citation type="journal article" date="2012" name="J. Bacteriol.">
        <title>Draft genome sequence of Methanobacterium formicicum DSM 3637, an archaebacterium isolated from the methane producer amoeba Pelomyxa palustris.</title>
        <authorList>
            <person name="Gutierrez G."/>
        </authorList>
    </citation>
    <scope>NUCLEOTIDE SEQUENCE [LARGE SCALE GENOMIC DNA]</scope>
    <source>
        <strain evidence="11">DSM 3637 / PP1</strain>
    </source>
</reference>
<dbReference type="Gene3D" id="3.20.20.70">
    <property type="entry name" value="Aldolase class I"/>
    <property type="match status" value="1"/>
</dbReference>
<dbReference type="HAMAP" id="MF_01200_A">
    <property type="entry name" value="OMPdecase_type1_A"/>
    <property type="match status" value="1"/>
</dbReference>
<accession>K2QA19</accession>
<dbReference type="GO" id="GO:0005829">
    <property type="term" value="C:cytosol"/>
    <property type="evidence" value="ECO:0007669"/>
    <property type="project" value="TreeGrafter"/>
</dbReference>
<dbReference type="PANTHER" id="PTHR32119:SF2">
    <property type="entry name" value="OROTIDINE 5'-PHOSPHATE DECARBOXYLASE"/>
    <property type="match status" value="1"/>
</dbReference>
<feature type="binding site" evidence="5 7">
    <location>
        <position position="12"/>
    </location>
    <ligand>
        <name>substrate</name>
    </ligand>
</feature>
<dbReference type="SUPFAM" id="SSF51366">
    <property type="entry name" value="Ribulose-phoshate binding barrel"/>
    <property type="match status" value="1"/>
</dbReference>
<feature type="binding site" evidence="5">
    <location>
        <begin position="62"/>
        <end position="71"/>
    </location>
    <ligand>
        <name>substrate</name>
    </ligand>
</feature>
<dbReference type="InterPro" id="IPR011060">
    <property type="entry name" value="RibuloseP-bd_barrel"/>
</dbReference>
<feature type="domain" description="Orotidine 5'-phosphate decarboxylase" evidence="9">
    <location>
        <begin position="6"/>
        <end position="210"/>
    </location>
</feature>
<evidence type="ECO:0000256" key="5">
    <source>
        <dbReference type="HAMAP-Rule" id="MF_01200"/>
    </source>
</evidence>
<feature type="binding site" evidence="5 7">
    <location>
        <position position="195"/>
    </location>
    <ligand>
        <name>substrate</name>
    </ligand>
</feature>
<organism evidence="10 11">
    <name type="scientific">Methanobacterium formicicum (strain DSM 3637 / PP1)</name>
    <dbReference type="NCBI Taxonomy" id="1204725"/>
    <lineage>
        <taxon>Archaea</taxon>
        <taxon>Methanobacteriati</taxon>
        <taxon>Methanobacteriota</taxon>
        <taxon>Methanomada group</taxon>
        <taxon>Methanobacteria</taxon>
        <taxon>Methanobacteriales</taxon>
        <taxon>Methanobacteriaceae</taxon>
        <taxon>Methanobacterium</taxon>
    </lineage>
</organism>
<comment type="catalytic activity">
    <reaction evidence="5 8">
        <text>orotidine 5'-phosphate + H(+) = UMP + CO2</text>
        <dbReference type="Rhea" id="RHEA:11596"/>
        <dbReference type="ChEBI" id="CHEBI:15378"/>
        <dbReference type="ChEBI" id="CHEBI:16526"/>
        <dbReference type="ChEBI" id="CHEBI:57538"/>
        <dbReference type="ChEBI" id="CHEBI:57865"/>
        <dbReference type="EC" id="4.1.1.23"/>
    </reaction>
</comment>
<feature type="binding site" evidence="5 7">
    <location>
        <position position="119"/>
    </location>
    <ligand>
        <name>substrate</name>
    </ligand>
</feature>
<dbReference type="AlphaFoldDB" id="K2QA19"/>
<feature type="active site" description="For OMPdecase activity" evidence="6">
    <location>
        <position position="67"/>
    </location>
</feature>
<keyword evidence="11" id="KW-1185">Reference proteome</keyword>
<comment type="caution">
    <text evidence="10">The sequence shown here is derived from an EMBL/GenBank/DDBJ whole genome shotgun (WGS) entry which is preliminary data.</text>
</comment>
<dbReference type="Proteomes" id="UP000007360">
    <property type="component" value="Unassembled WGS sequence"/>
</dbReference>
<feature type="binding site" evidence="5">
    <location>
        <begin position="172"/>
        <end position="182"/>
    </location>
    <ligand>
        <name>substrate</name>
    </ligand>
</feature>
<dbReference type="PROSITE" id="PS00156">
    <property type="entry name" value="OMPDECASE"/>
    <property type="match status" value="1"/>
</dbReference>
<dbReference type="OrthoDB" id="94124at2157"/>
<protein>
    <recommendedName>
        <fullName evidence="5">Orotidine 5'-phosphate decarboxylase</fullName>
        <ecNumber evidence="5">4.1.1.23</ecNumber>
    </recommendedName>
    <alternativeName>
        <fullName evidence="5">OMP decarboxylase</fullName>
        <shortName evidence="5">OMPDCase</shortName>
        <shortName evidence="5">OMPdecase</shortName>
    </alternativeName>
</protein>
<feature type="binding site" evidence="5 7">
    <location>
        <position position="34"/>
    </location>
    <ligand>
        <name>substrate</name>
    </ligand>
</feature>
<evidence type="ECO:0000256" key="1">
    <source>
        <dbReference type="ARBA" id="ARBA00004861"/>
    </source>
</evidence>
<evidence type="ECO:0000259" key="9">
    <source>
        <dbReference type="SMART" id="SM00934"/>
    </source>
</evidence>
<dbReference type="GO" id="GO:0004590">
    <property type="term" value="F:orotidine-5'-phosphate decarboxylase activity"/>
    <property type="evidence" value="ECO:0007669"/>
    <property type="project" value="UniProtKB-UniRule"/>
</dbReference>
<evidence type="ECO:0000313" key="10">
    <source>
        <dbReference type="EMBL" id="EKF84791.1"/>
    </source>
</evidence>
<dbReference type="InterPro" id="IPR018089">
    <property type="entry name" value="OMPdecase_AS"/>
</dbReference>
<dbReference type="InterPro" id="IPR013785">
    <property type="entry name" value="Aldolase_TIM"/>
</dbReference>
<evidence type="ECO:0000313" key="11">
    <source>
        <dbReference type="Proteomes" id="UP000007360"/>
    </source>
</evidence>
<evidence type="ECO:0000256" key="7">
    <source>
        <dbReference type="PIRSR" id="PIRSR614732-2"/>
    </source>
</evidence>
<keyword evidence="3 5" id="KW-0665">Pyrimidine biosynthesis</keyword>
<dbReference type="UniPathway" id="UPA00070">
    <property type="reaction ID" value="UER00120"/>
</dbReference>
<keyword evidence="2 5" id="KW-0210">Decarboxylase</keyword>
<gene>
    <name evidence="5" type="primary">pyrF</name>
    <name evidence="10" type="ORF">A994_12296</name>
</gene>